<proteinExistence type="predicted"/>
<organism evidence="1 2">
    <name type="scientific">Schizosaccharomyces japonicus (strain yFS275 / FY16936)</name>
    <name type="common">Fission yeast</name>
    <dbReference type="NCBI Taxonomy" id="402676"/>
    <lineage>
        <taxon>Eukaryota</taxon>
        <taxon>Fungi</taxon>
        <taxon>Dikarya</taxon>
        <taxon>Ascomycota</taxon>
        <taxon>Taphrinomycotina</taxon>
        <taxon>Schizosaccharomycetes</taxon>
        <taxon>Schizosaccharomycetales</taxon>
        <taxon>Schizosaccharomycetaceae</taxon>
        <taxon>Schizosaccharomyces</taxon>
    </lineage>
</organism>
<gene>
    <name evidence="1" type="ORF">SJAG_02577</name>
</gene>
<accession>B6K0M0</accession>
<dbReference type="Proteomes" id="UP000001744">
    <property type="component" value="Unassembled WGS sequence"/>
</dbReference>
<evidence type="ECO:0000313" key="2">
    <source>
        <dbReference type="Proteomes" id="UP000001744"/>
    </source>
</evidence>
<sequence>MNHIAENVWDTRVYLLLDKRATFVCGPSSTRLSSTAQQQKWSNGICMSLFGFFFARNALTRARLQIARSFHEKTAAVRSFSSELCLASGCPASQHSSTVVDVPNFTITKPNLTLQWTRDQATELFQQLHRLWKCNIIVAPCQHLKRSGASPHSLLALKNVLKWFVCVPDIVFASLEGVAFCRAIQLPLQDAATAVEVLAHLYVQSSVHGFHQVSAVLLSILQKRNCIPYLTRTWLTKTLRTLLEHNQLKEARRLFLSVLRFESLLPSPYVVVLLMKRLWAHEHSLPSIHSVVCRSLQLRTHFRAQDAYLITFYLKCALHSQLLPSPGKEKAANTRADDATAGSPSLSAKFLSLWNQLESILKDARPQSVLSTYNTVLAHCLKRRDSKGVLIVIERLLSRPRLVPSPVTRRIVKQHLNPLPSGSPWDLVRRRWTLFLTQRERKG</sequence>
<dbReference type="EMBL" id="KE651166">
    <property type="protein sequence ID" value="EEB07491.1"/>
    <property type="molecule type" value="Genomic_DNA"/>
</dbReference>
<reference evidence="1 2" key="1">
    <citation type="journal article" date="2011" name="Science">
        <title>Comparative functional genomics of the fission yeasts.</title>
        <authorList>
            <person name="Rhind N."/>
            <person name="Chen Z."/>
            <person name="Yassour M."/>
            <person name="Thompson D.A."/>
            <person name="Haas B.J."/>
            <person name="Habib N."/>
            <person name="Wapinski I."/>
            <person name="Roy S."/>
            <person name="Lin M.F."/>
            <person name="Heiman D.I."/>
            <person name="Young S.K."/>
            <person name="Furuya K."/>
            <person name="Guo Y."/>
            <person name="Pidoux A."/>
            <person name="Chen H.M."/>
            <person name="Robbertse B."/>
            <person name="Goldberg J.M."/>
            <person name="Aoki K."/>
            <person name="Bayne E.H."/>
            <person name="Berlin A.M."/>
            <person name="Desjardins C.A."/>
            <person name="Dobbs E."/>
            <person name="Dukaj L."/>
            <person name="Fan L."/>
            <person name="FitzGerald M.G."/>
            <person name="French C."/>
            <person name="Gujja S."/>
            <person name="Hansen K."/>
            <person name="Keifenheim D."/>
            <person name="Levin J.Z."/>
            <person name="Mosher R.A."/>
            <person name="Mueller C.A."/>
            <person name="Pfiffner J."/>
            <person name="Priest M."/>
            <person name="Russ C."/>
            <person name="Smialowska A."/>
            <person name="Swoboda P."/>
            <person name="Sykes S.M."/>
            <person name="Vaughn M."/>
            <person name="Vengrova S."/>
            <person name="Yoder R."/>
            <person name="Zeng Q."/>
            <person name="Allshire R."/>
            <person name="Baulcombe D."/>
            <person name="Birren B.W."/>
            <person name="Brown W."/>
            <person name="Ekwall K."/>
            <person name="Kellis M."/>
            <person name="Leatherwood J."/>
            <person name="Levin H."/>
            <person name="Margalit H."/>
            <person name="Martienssen R."/>
            <person name="Nieduszynski C.A."/>
            <person name="Spatafora J.W."/>
            <person name="Friedman N."/>
            <person name="Dalgaard J.Z."/>
            <person name="Baumann P."/>
            <person name="Niki H."/>
            <person name="Regev A."/>
            <person name="Nusbaum C."/>
        </authorList>
    </citation>
    <scope>NUCLEOTIDE SEQUENCE [LARGE SCALE GENOMIC DNA]</scope>
    <source>
        <strain evidence="2">yFS275 / FY16936</strain>
    </source>
</reference>
<dbReference type="HOGENOM" id="CLU_618420_0_0_1"/>
<protein>
    <submittedName>
        <fullName evidence="1">Uncharacterized protein</fullName>
    </submittedName>
</protein>
<name>B6K0M0_SCHJY</name>
<dbReference type="AlphaFoldDB" id="B6K0M0"/>
<dbReference type="RefSeq" id="XP_002173784.1">
    <property type="nucleotide sequence ID" value="XM_002173748.2"/>
</dbReference>
<dbReference type="JaponicusDB" id="SJAG_02577"/>
<dbReference type="VEuPathDB" id="FungiDB:SJAG_02577"/>
<evidence type="ECO:0000313" key="1">
    <source>
        <dbReference type="EMBL" id="EEB07491.1"/>
    </source>
</evidence>
<dbReference type="GeneID" id="7051204"/>
<keyword evidence="2" id="KW-1185">Reference proteome</keyword>